<gene>
    <name evidence="2" type="ORF">DPMN_160762</name>
</gene>
<accession>A0A9D4IS02</accession>
<proteinExistence type="predicted"/>
<feature type="coiled-coil region" evidence="1">
    <location>
        <begin position="104"/>
        <end position="138"/>
    </location>
</feature>
<dbReference type="EMBL" id="JAIWYP010000008">
    <property type="protein sequence ID" value="KAH3782842.1"/>
    <property type="molecule type" value="Genomic_DNA"/>
</dbReference>
<organism evidence="2 3">
    <name type="scientific">Dreissena polymorpha</name>
    <name type="common">Zebra mussel</name>
    <name type="synonym">Mytilus polymorpha</name>
    <dbReference type="NCBI Taxonomy" id="45954"/>
    <lineage>
        <taxon>Eukaryota</taxon>
        <taxon>Metazoa</taxon>
        <taxon>Spiralia</taxon>
        <taxon>Lophotrochozoa</taxon>
        <taxon>Mollusca</taxon>
        <taxon>Bivalvia</taxon>
        <taxon>Autobranchia</taxon>
        <taxon>Heteroconchia</taxon>
        <taxon>Euheterodonta</taxon>
        <taxon>Imparidentia</taxon>
        <taxon>Neoheterodontei</taxon>
        <taxon>Myida</taxon>
        <taxon>Dreissenoidea</taxon>
        <taxon>Dreissenidae</taxon>
        <taxon>Dreissena</taxon>
    </lineage>
</organism>
<keyword evidence="1" id="KW-0175">Coiled coil</keyword>
<sequence>MKILKQERLINDYEKRQRKSSDNEVQRDVEIGKMEPQIVDHVKKSLLNSEDHVQQLLHENENLQKPVERLQLCSSKRNKSVNYFKRSLKKVKSKFKPEIHGEEVKSLKDTILNKDKEIQSLLSEINELEEKLRDNVNTKNADGSYSDSVRLCVIELAGLEVAVEKIPKVIQVVSSHLFA</sequence>
<evidence type="ECO:0000256" key="1">
    <source>
        <dbReference type="SAM" id="Coils"/>
    </source>
</evidence>
<dbReference type="Proteomes" id="UP000828390">
    <property type="component" value="Unassembled WGS sequence"/>
</dbReference>
<evidence type="ECO:0000313" key="3">
    <source>
        <dbReference type="Proteomes" id="UP000828390"/>
    </source>
</evidence>
<comment type="caution">
    <text evidence="2">The sequence shown here is derived from an EMBL/GenBank/DDBJ whole genome shotgun (WGS) entry which is preliminary data.</text>
</comment>
<reference evidence="2" key="1">
    <citation type="journal article" date="2019" name="bioRxiv">
        <title>The Genome of the Zebra Mussel, Dreissena polymorpha: A Resource for Invasive Species Research.</title>
        <authorList>
            <person name="McCartney M.A."/>
            <person name="Auch B."/>
            <person name="Kono T."/>
            <person name="Mallez S."/>
            <person name="Zhang Y."/>
            <person name="Obille A."/>
            <person name="Becker A."/>
            <person name="Abrahante J.E."/>
            <person name="Garbe J."/>
            <person name="Badalamenti J.P."/>
            <person name="Herman A."/>
            <person name="Mangelson H."/>
            <person name="Liachko I."/>
            <person name="Sullivan S."/>
            <person name="Sone E.D."/>
            <person name="Koren S."/>
            <person name="Silverstein K.A.T."/>
            <person name="Beckman K.B."/>
            <person name="Gohl D.M."/>
        </authorList>
    </citation>
    <scope>NUCLEOTIDE SEQUENCE</scope>
    <source>
        <strain evidence="2">Duluth1</strain>
        <tissue evidence="2">Whole animal</tissue>
    </source>
</reference>
<protein>
    <submittedName>
        <fullName evidence="2">Uncharacterized protein</fullName>
    </submittedName>
</protein>
<reference evidence="2" key="2">
    <citation type="submission" date="2020-11" db="EMBL/GenBank/DDBJ databases">
        <authorList>
            <person name="McCartney M.A."/>
            <person name="Auch B."/>
            <person name="Kono T."/>
            <person name="Mallez S."/>
            <person name="Becker A."/>
            <person name="Gohl D.M."/>
            <person name="Silverstein K.A.T."/>
            <person name="Koren S."/>
            <person name="Bechman K.B."/>
            <person name="Herman A."/>
            <person name="Abrahante J.E."/>
            <person name="Garbe J."/>
        </authorList>
    </citation>
    <scope>NUCLEOTIDE SEQUENCE</scope>
    <source>
        <strain evidence="2">Duluth1</strain>
        <tissue evidence="2">Whole animal</tissue>
    </source>
</reference>
<name>A0A9D4IS02_DREPO</name>
<evidence type="ECO:0000313" key="2">
    <source>
        <dbReference type="EMBL" id="KAH3782842.1"/>
    </source>
</evidence>
<keyword evidence="3" id="KW-1185">Reference proteome</keyword>
<dbReference type="AlphaFoldDB" id="A0A9D4IS02"/>